<name>A0A8H3L468_9GLOM</name>
<evidence type="ECO:0000313" key="1">
    <source>
        <dbReference type="EMBL" id="GES78899.1"/>
    </source>
</evidence>
<dbReference type="Proteomes" id="UP000615446">
    <property type="component" value="Unassembled WGS sequence"/>
</dbReference>
<evidence type="ECO:0000313" key="2">
    <source>
        <dbReference type="Proteomes" id="UP000615446"/>
    </source>
</evidence>
<reference evidence="1" key="1">
    <citation type="submission" date="2019-10" db="EMBL/GenBank/DDBJ databases">
        <title>Conservation and host-specific expression of non-tandemly repeated heterogenous ribosome RNA gene in arbuscular mycorrhizal fungi.</title>
        <authorList>
            <person name="Maeda T."/>
            <person name="Kobayashi Y."/>
            <person name="Nakagawa T."/>
            <person name="Ezawa T."/>
            <person name="Yamaguchi K."/>
            <person name="Bino T."/>
            <person name="Nishimoto Y."/>
            <person name="Shigenobu S."/>
            <person name="Kawaguchi M."/>
        </authorList>
    </citation>
    <scope>NUCLEOTIDE SEQUENCE</scope>
    <source>
        <strain evidence="1">HR1</strain>
    </source>
</reference>
<sequence>MSDIAVNMSISTSSIISTGNKDLGISGKAFKILENKEAGPALVFANFTKECKKKKFRIFLTYKTKKDLKEVLCKYSIDNNDMKNISPFIPEKISDGNKDFQYYLVNIKRKMKIIGLAKSSNKAVRYSYIKIILLSAIFIVKKIVNAKIFLKLQFEVINEEATEKK</sequence>
<dbReference type="AlphaFoldDB" id="A0A8H3L468"/>
<gene>
    <name evidence="1" type="ORF">RCL2_000621000</name>
</gene>
<protein>
    <submittedName>
        <fullName evidence="1">Uncharacterized protein</fullName>
    </submittedName>
</protein>
<proteinExistence type="predicted"/>
<comment type="caution">
    <text evidence="1">The sequence shown here is derived from an EMBL/GenBank/DDBJ whole genome shotgun (WGS) entry which is preliminary data.</text>
</comment>
<dbReference type="EMBL" id="BLAL01000040">
    <property type="protein sequence ID" value="GES78899.1"/>
    <property type="molecule type" value="Genomic_DNA"/>
</dbReference>
<organism evidence="1 2">
    <name type="scientific">Rhizophagus clarus</name>
    <dbReference type="NCBI Taxonomy" id="94130"/>
    <lineage>
        <taxon>Eukaryota</taxon>
        <taxon>Fungi</taxon>
        <taxon>Fungi incertae sedis</taxon>
        <taxon>Mucoromycota</taxon>
        <taxon>Glomeromycotina</taxon>
        <taxon>Glomeromycetes</taxon>
        <taxon>Glomerales</taxon>
        <taxon>Glomeraceae</taxon>
        <taxon>Rhizophagus</taxon>
    </lineage>
</organism>
<accession>A0A8H3L468</accession>